<dbReference type="GO" id="GO:0008360">
    <property type="term" value="P:regulation of cell shape"/>
    <property type="evidence" value="ECO:0007669"/>
    <property type="project" value="UniProtKB-KW"/>
</dbReference>
<evidence type="ECO:0000256" key="4">
    <source>
        <dbReference type="ARBA" id="ARBA00022801"/>
    </source>
</evidence>
<comment type="catalytic activity">
    <reaction evidence="1 11">
        <text>Hydrolysis of terminal non-reducing N-acetyl-D-hexosamine residues in N-acetyl-beta-D-hexosaminides.</text>
        <dbReference type="EC" id="3.2.1.52"/>
    </reaction>
</comment>
<dbReference type="GO" id="GO:0005975">
    <property type="term" value="P:carbohydrate metabolic process"/>
    <property type="evidence" value="ECO:0007669"/>
    <property type="project" value="InterPro"/>
</dbReference>
<dbReference type="AlphaFoldDB" id="A0AAN1Y5Y9"/>
<feature type="domain" description="Glycoside hydrolase family 3 N-terminal" evidence="12">
    <location>
        <begin position="8"/>
        <end position="300"/>
    </location>
</feature>
<dbReference type="PROSITE" id="PS00775">
    <property type="entry name" value="GLYCOSYL_HYDROL_F3"/>
    <property type="match status" value="1"/>
</dbReference>
<dbReference type="EC" id="3.2.1.52" evidence="11"/>
<gene>
    <name evidence="11 13" type="primary">nagZ</name>
    <name evidence="13" type="ORF">KAM644c_30890</name>
</gene>
<dbReference type="Proteomes" id="UP001058353">
    <property type="component" value="Chromosome"/>
</dbReference>
<evidence type="ECO:0000256" key="8">
    <source>
        <dbReference type="ARBA" id="ARBA00023306"/>
    </source>
</evidence>
<dbReference type="InterPro" id="IPR019800">
    <property type="entry name" value="Glyco_hydro_3_AS"/>
</dbReference>
<feature type="site" description="Important for catalytic activity" evidence="11">
    <location>
        <position position="174"/>
    </location>
</feature>
<dbReference type="NCBIfam" id="NF003740">
    <property type="entry name" value="PRK05337.1"/>
    <property type="match status" value="1"/>
</dbReference>
<sequence length="350" mass="38667">MGPVMLDVEGYELDAEEREILAHPLVGGLILFTRNYHDPAQLRELVRQIREASRNHLVVAVDQEGGRVQRFREGFTRLPAAQSFAALLGMEEGGKLAAEAGWLMASEMIAMDIDISFAPVLDVGHISAAIGERSYHEDPQKALTMARHFIDGMHAAGMKTTGKHFPGHGAVTADSHKETPFDPRPASVIRDHDMAIFKSLIAEQRLDAIMPAHVIYPELDPRPASGSAYWLKTVLRGELGFDGVIFSDDLSMEGAAIMGSYAERGQASLDAGCDMILVCNNRKGAVSVLDNLSPIKAERVTKLYHKGSFSRQELRDSARWNQELRDSARWKTVSAQLEQLHARWQEAKSA</sequence>
<evidence type="ECO:0000256" key="9">
    <source>
        <dbReference type="ARBA" id="ARBA00023316"/>
    </source>
</evidence>
<dbReference type="GO" id="GO:0071555">
    <property type="term" value="P:cell wall organization"/>
    <property type="evidence" value="ECO:0007669"/>
    <property type="project" value="UniProtKB-KW"/>
</dbReference>
<keyword evidence="2 11" id="KW-0963">Cytoplasm</keyword>
<comment type="subcellular location">
    <subcellularLocation>
        <location evidence="11">Cytoplasm</location>
    </subcellularLocation>
</comment>
<evidence type="ECO:0000313" key="13">
    <source>
        <dbReference type="EMBL" id="BDO14023.1"/>
    </source>
</evidence>
<dbReference type="InterPro" id="IPR022956">
    <property type="entry name" value="Beta_hexosaminidase_bac"/>
</dbReference>
<dbReference type="HAMAP" id="MF_00364">
    <property type="entry name" value="NagZ"/>
    <property type="match status" value="1"/>
</dbReference>
<dbReference type="GO" id="GO:0004563">
    <property type="term" value="F:beta-N-acetylhexosaminidase activity"/>
    <property type="evidence" value="ECO:0007669"/>
    <property type="project" value="UniProtKB-UniRule"/>
</dbReference>
<dbReference type="InterPro" id="IPR017853">
    <property type="entry name" value="GH"/>
</dbReference>
<evidence type="ECO:0000256" key="10">
    <source>
        <dbReference type="ARBA" id="ARBA00037880"/>
    </source>
</evidence>
<keyword evidence="9 11" id="KW-0961">Cell wall biogenesis/degradation</keyword>
<feature type="binding site" evidence="11">
    <location>
        <position position="70"/>
    </location>
    <ligand>
        <name>substrate</name>
    </ligand>
</feature>
<keyword evidence="3 11" id="KW-0132">Cell division</keyword>
<comment type="similarity">
    <text evidence="11">Belongs to the glycosyl hydrolase 3 family. NagZ subfamily.</text>
</comment>
<comment type="function">
    <text evidence="11">Plays a role in peptidoglycan recycling by cleaving the terminal beta-1,4-linked N-acetylglucosamine (GlcNAc) from peptide-linked peptidoglycan fragments, giving rise to free GlcNAc, anhydro-N-acetylmuramic acid and anhydro-N-acetylmuramic acid-linked peptides.</text>
</comment>
<dbReference type="InterPro" id="IPR050226">
    <property type="entry name" value="NagZ_Beta-hexosaminidase"/>
</dbReference>
<evidence type="ECO:0000256" key="7">
    <source>
        <dbReference type="ARBA" id="ARBA00023295"/>
    </source>
</evidence>
<keyword evidence="7 11" id="KW-0326">Glycosidase</keyword>
<dbReference type="Gene3D" id="3.20.20.300">
    <property type="entry name" value="Glycoside hydrolase, family 3, N-terminal domain"/>
    <property type="match status" value="1"/>
</dbReference>
<keyword evidence="5 11" id="KW-0133">Cell shape</keyword>
<evidence type="ECO:0000256" key="6">
    <source>
        <dbReference type="ARBA" id="ARBA00022984"/>
    </source>
</evidence>
<dbReference type="FunFam" id="3.20.20.300:FF:000001">
    <property type="entry name" value="Beta-hexosaminidase"/>
    <property type="match status" value="1"/>
</dbReference>
<evidence type="ECO:0000256" key="3">
    <source>
        <dbReference type="ARBA" id="ARBA00022618"/>
    </source>
</evidence>
<protein>
    <recommendedName>
        <fullName evidence="11">Beta-hexosaminidase</fullName>
        <ecNumber evidence="11">3.2.1.52</ecNumber>
    </recommendedName>
    <alternativeName>
        <fullName evidence="11">Beta-N-acetylhexosaminidase</fullName>
    </alternativeName>
    <alternativeName>
        <fullName evidence="11">N-acetyl-beta-glucosaminidase</fullName>
    </alternativeName>
</protein>
<feature type="binding site" evidence="11">
    <location>
        <begin position="163"/>
        <end position="164"/>
    </location>
    <ligand>
        <name>substrate</name>
    </ligand>
</feature>
<evidence type="ECO:0000256" key="1">
    <source>
        <dbReference type="ARBA" id="ARBA00001231"/>
    </source>
</evidence>
<evidence type="ECO:0000256" key="11">
    <source>
        <dbReference type="HAMAP-Rule" id="MF_00364"/>
    </source>
</evidence>
<reference evidence="13" key="1">
    <citation type="submission" date="2022-07" db="EMBL/GenBank/DDBJ databases">
        <title>Complete genome sequence of carbapenem-resistant Klebsiella spp. in Japan.</title>
        <authorList>
            <person name="Maehana S."/>
            <person name="Suzuki M."/>
            <person name="Kitasato H."/>
        </authorList>
    </citation>
    <scope>NUCLEOTIDE SEQUENCE</scope>
    <source>
        <strain evidence="13">KAM644</strain>
    </source>
</reference>
<feature type="active site" description="Nucleophile" evidence="11">
    <location>
        <position position="248"/>
    </location>
</feature>
<name>A0AAN1Y5Y9_9ENTR</name>
<feature type="binding site" evidence="11">
    <location>
        <position position="62"/>
    </location>
    <ligand>
        <name>substrate</name>
    </ligand>
</feature>
<evidence type="ECO:0000313" key="14">
    <source>
        <dbReference type="Proteomes" id="UP001058353"/>
    </source>
</evidence>
<accession>A0AAN1Y5Y9</accession>
<dbReference type="PANTHER" id="PTHR30480">
    <property type="entry name" value="BETA-HEXOSAMINIDASE-RELATED"/>
    <property type="match status" value="1"/>
</dbReference>
<dbReference type="InterPro" id="IPR036962">
    <property type="entry name" value="Glyco_hydro_3_N_sf"/>
</dbReference>
<keyword evidence="4 11" id="KW-0378">Hydrolase</keyword>
<dbReference type="GO" id="GO:0009254">
    <property type="term" value="P:peptidoglycan turnover"/>
    <property type="evidence" value="ECO:0007669"/>
    <property type="project" value="UniProtKB-UniRule"/>
</dbReference>
<comment type="pathway">
    <text evidence="10 11">Cell wall biogenesis; peptidoglycan recycling.</text>
</comment>
<evidence type="ECO:0000256" key="5">
    <source>
        <dbReference type="ARBA" id="ARBA00022960"/>
    </source>
</evidence>
<dbReference type="SUPFAM" id="SSF51445">
    <property type="entry name" value="(Trans)glycosidases"/>
    <property type="match status" value="1"/>
</dbReference>
<evidence type="ECO:0000256" key="2">
    <source>
        <dbReference type="ARBA" id="ARBA00022490"/>
    </source>
</evidence>
<dbReference type="GO" id="GO:0005737">
    <property type="term" value="C:cytoplasm"/>
    <property type="evidence" value="ECO:0007669"/>
    <property type="project" value="UniProtKB-SubCell"/>
</dbReference>
<dbReference type="InterPro" id="IPR001764">
    <property type="entry name" value="Glyco_hydro_3_N"/>
</dbReference>
<proteinExistence type="inferred from homology"/>
<evidence type="ECO:0000259" key="12">
    <source>
        <dbReference type="Pfam" id="PF00933"/>
    </source>
</evidence>
<keyword evidence="6 11" id="KW-0573">Peptidoglycan synthesis</keyword>
<feature type="binding site" evidence="11">
    <location>
        <position position="133"/>
    </location>
    <ligand>
        <name>substrate</name>
    </ligand>
</feature>
<keyword evidence="8 11" id="KW-0131">Cell cycle</keyword>
<dbReference type="PANTHER" id="PTHR30480:SF13">
    <property type="entry name" value="BETA-HEXOSAMINIDASE"/>
    <property type="match status" value="1"/>
</dbReference>
<dbReference type="GO" id="GO:0051301">
    <property type="term" value="P:cell division"/>
    <property type="evidence" value="ECO:0007669"/>
    <property type="project" value="UniProtKB-KW"/>
</dbReference>
<dbReference type="Pfam" id="PF00933">
    <property type="entry name" value="Glyco_hydro_3"/>
    <property type="match status" value="1"/>
</dbReference>
<organism evidence="13 14">
    <name type="scientific">Klebsiella quasipneumoniae subsp. quasipneumoniae</name>
    <dbReference type="NCBI Taxonomy" id="1667327"/>
    <lineage>
        <taxon>Bacteria</taxon>
        <taxon>Pseudomonadati</taxon>
        <taxon>Pseudomonadota</taxon>
        <taxon>Gammaproteobacteria</taxon>
        <taxon>Enterobacterales</taxon>
        <taxon>Enterobacteriaceae</taxon>
        <taxon>Klebsiella/Raoultella group</taxon>
        <taxon>Klebsiella</taxon>
        <taxon>Klebsiella pneumoniae complex</taxon>
    </lineage>
</organism>
<dbReference type="GO" id="GO:0009252">
    <property type="term" value="P:peptidoglycan biosynthetic process"/>
    <property type="evidence" value="ECO:0007669"/>
    <property type="project" value="UniProtKB-KW"/>
</dbReference>
<dbReference type="EMBL" id="AP026407">
    <property type="protein sequence ID" value="BDO14023.1"/>
    <property type="molecule type" value="Genomic_DNA"/>
</dbReference>
<feature type="active site" description="Proton donor/acceptor" evidence="11">
    <location>
        <position position="176"/>
    </location>
</feature>